<proteinExistence type="predicted"/>
<accession>A0A4R5TUS5</accession>
<dbReference type="GO" id="GO:0005975">
    <property type="term" value="P:carbohydrate metabolic process"/>
    <property type="evidence" value="ECO:0007669"/>
    <property type="project" value="InterPro"/>
</dbReference>
<evidence type="ECO:0000256" key="1">
    <source>
        <dbReference type="SAM" id="MobiDB-lite"/>
    </source>
</evidence>
<keyword evidence="3" id="KW-1185">Reference proteome</keyword>
<organism evidence="2 3">
    <name type="scientific">Arthrobacter crusticola</name>
    <dbReference type="NCBI Taxonomy" id="2547960"/>
    <lineage>
        <taxon>Bacteria</taxon>
        <taxon>Bacillati</taxon>
        <taxon>Actinomycetota</taxon>
        <taxon>Actinomycetes</taxon>
        <taxon>Micrococcales</taxon>
        <taxon>Micrococcaceae</taxon>
        <taxon>Arthrobacter</taxon>
    </lineage>
</organism>
<comment type="caution">
    <text evidence="2">The sequence shown here is derived from an EMBL/GenBank/DDBJ whole genome shotgun (WGS) entry which is preliminary data.</text>
</comment>
<dbReference type="InterPro" id="IPR053169">
    <property type="entry name" value="MUG_Protein"/>
</dbReference>
<name>A0A4R5TUS5_9MICC</name>
<dbReference type="EMBL" id="SMTK01000004">
    <property type="protein sequence ID" value="TDK24813.1"/>
    <property type="molecule type" value="Genomic_DNA"/>
</dbReference>
<protein>
    <submittedName>
        <fullName evidence="2">Glycosyl hydrolase</fullName>
    </submittedName>
</protein>
<dbReference type="Proteomes" id="UP000295411">
    <property type="component" value="Unassembled WGS sequence"/>
</dbReference>
<dbReference type="InterPro" id="IPR005198">
    <property type="entry name" value="Glyco_hydro_76"/>
</dbReference>
<evidence type="ECO:0000313" key="2">
    <source>
        <dbReference type="EMBL" id="TDK24813.1"/>
    </source>
</evidence>
<reference evidence="2 3" key="1">
    <citation type="submission" date="2019-03" db="EMBL/GenBank/DDBJ databases">
        <title>Arthrobacter sp. nov., an bacterium isolated from biocrust in Mu Us Desert.</title>
        <authorList>
            <person name="Lixiong L."/>
        </authorList>
    </citation>
    <scope>NUCLEOTIDE SEQUENCE [LARGE SCALE GENOMIC DNA]</scope>
    <source>
        <strain evidence="2 3">SLN-3</strain>
    </source>
</reference>
<dbReference type="Gene3D" id="1.50.10.20">
    <property type="match status" value="1"/>
</dbReference>
<evidence type="ECO:0000313" key="3">
    <source>
        <dbReference type="Proteomes" id="UP000295411"/>
    </source>
</evidence>
<dbReference type="AlphaFoldDB" id="A0A4R5TUS5"/>
<gene>
    <name evidence="2" type="ORF">E2F48_13510</name>
</gene>
<feature type="compositionally biased region" description="Basic and acidic residues" evidence="1">
    <location>
        <begin position="380"/>
        <end position="393"/>
    </location>
</feature>
<dbReference type="OrthoDB" id="2505409at2"/>
<sequence>MLTPPDSAGPDTPASRAQAAAESVEALFAARAFGLPGTRLGRIAFPRPGGRGPAWHYWWQAHYLDALLDGHLRLRTRDPAGADAALRCAVRLARGIRLRNGVRWTNSYFDDMAWLALALQRLDGCLIDSGRRPRHGRARAALGAALRSAATPEFGGGVYWNTRRDFKNTPATAPAALFFARSGDRERAAELLAWLRRRLWDAESGLYLDGIQRTAEGEKLKRAVYTYNQGPVLGALTSLGDGHNLRQAESLIAAAQARLTTPEGSLRTHGSGDGGLFTGILARYLAEAALAPGLAPHAAGTARSLVEATAAALWEGHRSFGGARIFPSAPGAAAAPPVDLSTQLQALLVFEAEARIDRHQAGPALSSRGSHAGTRPEIITSHERDEKGVISDT</sequence>
<dbReference type="PANTHER" id="PTHR47791">
    <property type="entry name" value="MEIOTICALLY UP-REGULATED GENE 191 PROTEIN"/>
    <property type="match status" value="1"/>
</dbReference>
<dbReference type="InterPro" id="IPR008928">
    <property type="entry name" value="6-hairpin_glycosidase_sf"/>
</dbReference>
<keyword evidence="2" id="KW-0378">Hydrolase</keyword>
<dbReference type="SUPFAM" id="SSF48208">
    <property type="entry name" value="Six-hairpin glycosidases"/>
    <property type="match status" value="1"/>
</dbReference>
<dbReference type="GO" id="GO:0016787">
    <property type="term" value="F:hydrolase activity"/>
    <property type="evidence" value="ECO:0007669"/>
    <property type="project" value="UniProtKB-KW"/>
</dbReference>
<dbReference type="Pfam" id="PF03663">
    <property type="entry name" value="Glyco_hydro_76"/>
    <property type="match status" value="1"/>
</dbReference>
<dbReference type="PANTHER" id="PTHR47791:SF3">
    <property type="entry name" value="MEIOTICALLY UP-REGULATED GENE 191 PROTEIN"/>
    <property type="match status" value="1"/>
</dbReference>
<dbReference type="RefSeq" id="WP_133404476.1">
    <property type="nucleotide sequence ID" value="NZ_SMTK01000004.1"/>
</dbReference>
<feature type="region of interest" description="Disordered" evidence="1">
    <location>
        <begin position="360"/>
        <end position="393"/>
    </location>
</feature>